<feature type="region of interest" description="Disordered" evidence="1">
    <location>
        <begin position="1"/>
        <end position="34"/>
    </location>
</feature>
<evidence type="ECO:0000313" key="4">
    <source>
        <dbReference type="Proteomes" id="UP000431401"/>
    </source>
</evidence>
<accession>A0A7K0DPP0</accession>
<dbReference type="Proteomes" id="UP000431401">
    <property type="component" value="Unassembled WGS sequence"/>
</dbReference>
<evidence type="ECO:0000256" key="1">
    <source>
        <dbReference type="SAM" id="MobiDB-lite"/>
    </source>
</evidence>
<sequence>MAQPGGPHQPPVPPNRQVNKAKNRSNVFTNNNGTQTVSINQAQAHPRRGWAWVSLAILSLSDTGYFVYGQSAYTGGADQDGDLIRAAIFLVLMVVTVAVARVCARDIRQRWF</sequence>
<evidence type="ECO:0000313" key="3">
    <source>
        <dbReference type="EMBL" id="MQY27699.1"/>
    </source>
</evidence>
<dbReference type="AlphaFoldDB" id="A0A7K0DPP0"/>
<keyword evidence="4" id="KW-1185">Reference proteome</keyword>
<gene>
    <name evidence="3" type="ORF">NRB56_32820</name>
</gene>
<keyword evidence="2" id="KW-0472">Membrane</keyword>
<evidence type="ECO:0000256" key="2">
    <source>
        <dbReference type="SAM" id="Phobius"/>
    </source>
</evidence>
<organism evidence="3 4">
    <name type="scientific">Nocardia aurantia</name>
    <dbReference type="NCBI Taxonomy" id="2585199"/>
    <lineage>
        <taxon>Bacteria</taxon>
        <taxon>Bacillati</taxon>
        <taxon>Actinomycetota</taxon>
        <taxon>Actinomycetes</taxon>
        <taxon>Mycobacteriales</taxon>
        <taxon>Nocardiaceae</taxon>
        <taxon>Nocardia</taxon>
    </lineage>
</organism>
<protein>
    <submittedName>
        <fullName evidence="3">Uncharacterized protein</fullName>
    </submittedName>
</protein>
<proteinExistence type="predicted"/>
<dbReference type="RefSeq" id="WP_153342932.1">
    <property type="nucleotide sequence ID" value="NZ_WEGI01000006.1"/>
</dbReference>
<dbReference type="EMBL" id="WEGI01000006">
    <property type="protein sequence ID" value="MQY27699.1"/>
    <property type="molecule type" value="Genomic_DNA"/>
</dbReference>
<keyword evidence="2" id="KW-0812">Transmembrane</keyword>
<name>A0A7K0DPP0_9NOCA</name>
<dbReference type="OrthoDB" id="9954634at2"/>
<feature type="transmembrane region" description="Helical" evidence="2">
    <location>
        <begin position="49"/>
        <end position="68"/>
    </location>
</feature>
<keyword evidence="2" id="KW-1133">Transmembrane helix</keyword>
<feature type="transmembrane region" description="Helical" evidence="2">
    <location>
        <begin position="83"/>
        <end position="104"/>
    </location>
</feature>
<feature type="compositionally biased region" description="Polar residues" evidence="1">
    <location>
        <begin position="16"/>
        <end position="34"/>
    </location>
</feature>
<comment type="caution">
    <text evidence="3">The sequence shown here is derived from an EMBL/GenBank/DDBJ whole genome shotgun (WGS) entry which is preliminary data.</text>
</comment>
<reference evidence="3 4" key="1">
    <citation type="submission" date="2019-10" db="EMBL/GenBank/DDBJ databases">
        <title>Nocardia macrotermitis sp. nov. and Nocardia aurantia sp. nov., isolated from the gut of fungus growing-termite Macrotermes natalensis.</title>
        <authorList>
            <person name="Benndorf R."/>
            <person name="Schwitalla J."/>
            <person name="Martin K."/>
            <person name="De Beer W."/>
            <person name="Kaster A.-K."/>
            <person name="Vollmers J."/>
            <person name="Poulsen M."/>
            <person name="Beemelmanns C."/>
        </authorList>
    </citation>
    <scope>NUCLEOTIDE SEQUENCE [LARGE SCALE GENOMIC DNA]</scope>
    <source>
        <strain evidence="3 4">RB56</strain>
    </source>
</reference>